<gene>
    <name evidence="3" type="primary">pgaC</name>
    <name evidence="3" type="ORF">NCTC8139_01606</name>
</gene>
<proteinExistence type="predicted"/>
<comment type="caution">
    <text evidence="3">The sequence shown here is derived from an EMBL/GenBank/DDBJ whole genome shotgun (WGS) entry which is preliminary data.</text>
</comment>
<keyword evidence="1" id="KW-0472">Membrane</keyword>
<dbReference type="Pfam" id="PF00535">
    <property type="entry name" value="Glycos_transf_2"/>
    <property type="match status" value="1"/>
</dbReference>
<dbReference type="PANTHER" id="PTHR43685:SF2">
    <property type="entry name" value="GLYCOSYLTRANSFERASE 2-LIKE DOMAIN-CONTAINING PROTEIN"/>
    <property type="match status" value="1"/>
</dbReference>
<accession>A0ABD7V1B4</accession>
<keyword evidence="1" id="KW-1133">Transmembrane helix</keyword>
<dbReference type="SUPFAM" id="SSF53448">
    <property type="entry name" value="Nucleotide-diphospho-sugar transferases"/>
    <property type="match status" value="1"/>
</dbReference>
<sequence>MQITLVIPCYNEESAIGPCLDAVVAQTRQFDEILVVDNNSTDGTRAVVEQYVDKLPIRVLSESRQGVAWASQHGYDMACGDVIARIDADTRMERSWAAVVEEYLSTHSEIDGVGGFCWFYDMSFLSMRKGAFARAEKFGAESSGPRRMLGGNNMAIRRSAWVAAKTCVKNLPGTHEDIDLTYALLDTGSRLSSLPGMLVGLSPRRYMVSPKSLLREMVAVLRTQHAHGRQKDAIMYAVFMPFNLVVASVLGLVARRGDASREDRVSPVTR</sequence>
<evidence type="ECO:0000313" key="4">
    <source>
        <dbReference type="Proteomes" id="UP000360750"/>
    </source>
</evidence>
<dbReference type="PANTHER" id="PTHR43685">
    <property type="entry name" value="GLYCOSYLTRANSFERASE"/>
    <property type="match status" value="1"/>
</dbReference>
<dbReference type="Gene3D" id="3.90.550.10">
    <property type="entry name" value="Spore Coat Polysaccharide Biosynthesis Protein SpsA, Chain A"/>
    <property type="match status" value="1"/>
</dbReference>
<dbReference type="InterPro" id="IPR001173">
    <property type="entry name" value="Glyco_trans_2-like"/>
</dbReference>
<feature type="transmembrane region" description="Helical" evidence="1">
    <location>
        <begin position="233"/>
        <end position="254"/>
    </location>
</feature>
<name>A0ABD7V1B4_9ACTN</name>
<dbReference type="CDD" id="cd00761">
    <property type="entry name" value="Glyco_tranf_GTA_type"/>
    <property type="match status" value="1"/>
</dbReference>
<evidence type="ECO:0000259" key="2">
    <source>
        <dbReference type="Pfam" id="PF00535"/>
    </source>
</evidence>
<dbReference type="GeneID" id="60749624"/>
<reference evidence="3 4" key="1">
    <citation type="submission" date="2019-02" db="EMBL/GenBank/DDBJ databases">
        <authorList>
            <consortium name="Pathogen Informatics"/>
        </authorList>
    </citation>
    <scope>NUCLEOTIDE SEQUENCE [LARGE SCALE GENOMIC DNA]</scope>
    <source>
        <strain evidence="3 4">3012STDY6756503</strain>
    </source>
</reference>
<dbReference type="EMBL" id="CAACYD010000006">
    <property type="protein sequence ID" value="VFA88064.1"/>
    <property type="molecule type" value="Genomic_DNA"/>
</dbReference>
<evidence type="ECO:0000256" key="1">
    <source>
        <dbReference type="SAM" id="Phobius"/>
    </source>
</evidence>
<dbReference type="Proteomes" id="UP000360750">
    <property type="component" value="Unassembled WGS sequence"/>
</dbReference>
<keyword evidence="3" id="KW-0328">Glycosyltransferase</keyword>
<evidence type="ECO:0000313" key="3">
    <source>
        <dbReference type="EMBL" id="VFA88064.1"/>
    </source>
</evidence>
<organism evidence="3 4">
    <name type="scientific">Gordonia paraffinivorans</name>
    <dbReference type="NCBI Taxonomy" id="175628"/>
    <lineage>
        <taxon>Bacteria</taxon>
        <taxon>Bacillati</taxon>
        <taxon>Actinomycetota</taxon>
        <taxon>Actinomycetes</taxon>
        <taxon>Mycobacteriales</taxon>
        <taxon>Gordoniaceae</taxon>
        <taxon>Gordonia</taxon>
    </lineage>
</organism>
<keyword evidence="3" id="KW-0808">Transferase</keyword>
<keyword evidence="1" id="KW-0812">Transmembrane</keyword>
<dbReference type="GO" id="GO:0016757">
    <property type="term" value="F:glycosyltransferase activity"/>
    <property type="evidence" value="ECO:0007669"/>
    <property type="project" value="UniProtKB-KW"/>
</dbReference>
<dbReference type="EC" id="2.4.1.-" evidence="3"/>
<dbReference type="InterPro" id="IPR029044">
    <property type="entry name" value="Nucleotide-diphossugar_trans"/>
</dbReference>
<feature type="domain" description="Glycosyltransferase 2-like" evidence="2">
    <location>
        <begin position="5"/>
        <end position="125"/>
    </location>
</feature>
<dbReference type="RefSeq" id="WP_109237598.1">
    <property type="nucleotide sequence ID" value="NZ_CAACYD010000006.1"/>
</dbReference>
<dbReference type="AlphaFoldDB" id="A0ABD7V1B4"/>
<protein>
    <submittedName>
        <fullName evidence="3">Poly-beta-1,6-N-acetyl-D-glucosamine synthase</fullName>
        <ecNumber evidence="3">2.4.1.-</ecNumber>
    </submittedName>
</protein>
<dbReference type="InterPro" id="IPR050834">
    <property type="entry name" value="Glycosyltransf_2"/>
</dbReference>